<organism evidence="2 4">
    <name type="scientific">Aspergillus hiratsukae</name>
    <dbReference type="NCBI Taxonomy" id="1194566"/>
    <lineage>
        <taxon>Eukaryota</taxon>
        <taxon>Fungi</taxon>
        <taxon>Dikarya</taxon>
        <taxon>Ascomycota</taxon>
        <taxon>Pezizomycotina</taxon>
        <taxon>Eurotiomycetes</taxon>
        <taxon>Eurotiomycetidae</taxon>
        <taxon>Eurotiales</taxon>
        <taxon>Aspergillaceae</taxon>
        <taxon>Aspergillus</taxon>
        <taxon>Aspergillus subgen. Fumigati</taxon>
    </lineage>
</organism>
<reference evidence="2" key="1">
    <citation type="submission" date="2020-06" db="EMBL/GenBank/DDBJ databases">
        <title>Draft genome sequences of strains closely related to Aspergillus parafelis and Aspergillus hiratsukae.</title>
        <authorList>
            <person name="Dos Santos R.A.C."/>
            <person name="Rivero-Menendez O."/>
            <person name="Steenwyk J.L."/>
            <person name="Mead M.E."/>
            <person name="Goldman G.H."/>
            <person name="Alastruey-Izquierdo A."/>
            <person name="Rokas A."/>
        </authorList>
    </citation>
    <scope>NUCLEOTIDE SEQUENCE</scope>
    <source>
        <strain evidence="2">CNM-CM5793</strain>
        <strain evidence="3">CNM-CM6106</strain>
    </source>
</reference>
<dbReference type="Proteomes" id="UP000630445">
    <property type="component" value="Unassembled WGS sequence"/>
</dbReference>
<comment type="caution">
    <text evidence="2">The sequence shown here is derived from an EMBL/GenBank/DDBJ whole genome shotgun (WGS) entry which is preliminary data.</text>
</comment>
<feature type="region of interest" description="Disordered" evidence="1">
    <location>
        <begin position="142"/>
        <end position="175"/>
    </location>
</feature>
<keyword evidence="4" id="KW-1185">Reference proteome</keyword>
<dbReference type="Proteomes" id="UP000662466">
    <property type="component" value="Unassembled WGS sequence"/>
</dbReference>
<proteinExistence type="predicted"/>
<dbReference type="EMBL" id="JACBAD010001983">
    <property type="protein sequence ID" value="KAF7125407.1"/>
    <property type="molecule type" value="Genomic_DNA"/>
</dbReference>
<accession>A0A8H6UG24</accession>
<gene>
    <name evidence="2" type="ORF">CNMCM5793_001585</name>
    <name evidence="3" type="ORF">CNMCM6106_000761</name>
</gene>
<dbReference type="OrthoDB" id="3944128at2759"/>
<evidence type="ECO:0000313" key="2">
    <source>
        <dbReference type="EMBL" id="KAF7125407.1"/>
    </source>
</evidence>
<dbReference type="EMBL" id="JACBAF010002196">
    <property type="protein sequence ID" value="KAF7164103.1"/>
    <property type="molecule type" value="Genomic_DNA"/>
</dbReference>
<evidence type="ECO:0000313" key="3">
    <source>
        <dbReference type="EMBL" id="KAF7164103.1"/>
    </source>
</evidence>
<name>A0A8H6UG24_9EURO</name>
<dbReference type="AlphaFoldDB" id="A0A8H6UG24"/>
<protein>
    <submittedName>
        <fullName evidence="2">Uncharacterized protein</fullName>
    </submittedName>
</protein>
<evidence type="ECO:0000313" key="4">
    <source>
        <dbReference type="Proteomes" id="UP000630445"/>
    </source>
</evidence>
<evidence type="ECO:0000256" key="1">
    <source>
        <dbReference type="SAM" id="MobiDB-lite"/>
    </source>
</evidence>
<sequence length="208" mass="21243">MVVNTMFGYNSAGRAGPSGTSLVFALDLDQVSTIVPNESATRQLTLNDLGTDCPQTEAASVIATAAPDGRCDPILVAPEPVKSWALPCNACGPFGMFDPPYAVPPLTGRLVPVPTTTTMAQPKPQTTANVIPATDTTTLVATETTSSEVAPTATPTPSSSTSSATTSLSSFSSDPNPTTTLVMAASATKVTGGLARLILSFFVSAYLV</sequence>